<evidence type="ECO:0000256" key="1">
    <source>
        <dbReference type="SAM" id="MobiDB-lite"/>
    </source>
</evidence>
<evidence type="ECO:0000313" key="2">
    <source>
        <dbReference type="EMBL" id="OZM57118.1"/>
    </source>
</evidence>
<dbReference type="AlphaFoldDB" id="A0A263BU80"/>
<proteinExistence type="predicted"/>
<dbReference type="EMBL" id="NPIA01000003">
    <property type="protein sequence ID" value="OZM57118.1"/>
    <property type="molecule type" value="Genomic_DNA"/>
</dbReference>
<feature type="region of interest" description="Disordered" evidence="1">
    <location>
        <begin position="1"/>
        <end position="24"/>
    </location>
</feature>
<name>A0A263BU80_9BACI</name>
<evidence type="ECO:0000313" key="3">
    <source>
        <dbReference type="Proteomes" id="UP000217083"/>
    </source>
</evidence>
<dbReference type="Proteomes" id="UP000217083">
    <property type="component" value="Unassembled WGS sequence"/>
</dbReference>
<reference evidence="2 3" key="2">
    <citation type="submission" date="2017-09" db="EMBL/GenBank/DDBJ databases">
        <title>Bacillus patelloidae sp. nov., isolated from the intestinal tract of a marine limpet.</title>
        <authorList>
            <person name="Liu R."/>
            <person name="Dong C."/>
            <person name="Shao Z."/>
        </authorList>
    </citation>
    <scope>NUCLEOTIDE SEQUENCE [LARGE SCALE GENOMIC DNA]</scope>
    <source>
        <strain evidence="2 3">SA5d-4</strain>
    </source>
</reference>
<gene>
    <name evidence="2" type="ORF">CIB95_06515</name>
</gene>
<protein>
    <submittedName>
        <fullName evidence="2">Uncharacterized protein</fullName>
    </submittedName>
</protein>
<sequence length="256" mass="29260">MSKEMEPQNFESSSSTPNPFCIPEEKFPELSEREMLTSPTSCLEHDDLEILEKHIKKANELLLDLATTGDHGRETVIVDSAVEKAFKRLLGIKVTVKTVWPINILFPVKIPWMKRVTGEIEMVGMDFVAIKSFYGERFLPFHSICLITHEENDFVEKEKNTIFDNLEPCDRRNLVLKFGKSVANSPTLFKHFFSPSIKDILKKQIGLPIIIRTTKKRYTGTIKDVTERKVLLDTKNGEVGITFAEISIFALPTEEK</sequence>
<feature type="compositionally biased region" description="Polar residues" evidence="1">
    <location>
        <begin position="9"/>
        <end position="18"/>
    </location>
</feature>
<accession>A0A263BU80</accession>
<comment type="caution">
    <text evidence="2">The sequence shown here is derived from an EMBL/GenBank/DDBJ whole genome shotgun (WGS) entry which is preliminary data.</text>
</comment>
<reference evidence="3" key="1">
    <citation type="submission" date="2017-08" db="EMBL/GenBank/DDBJ databases">
        <authorList>
            <person name="Huang Z."/>
        </authorList>
    </citation>
    <scope>NUCLEOTIDE SEQUENCE [LARGE SCALE GENOMIC DNA]</scope>
    <source>
        <strain evidence="3">SA5d-4</strain>
    </source>
</reference>
<organism evidence="2 3">
    <name type="scientific">Lottiidibacillus patelloidae</name>
    <dbReference type="NCBI Taxonomy" id="2670334"/>
    <lineage>
        <taxon>Bacteria</taxon>
        <taxon>Bacillati</taxon>
        <taxon>Bacillota</taxon>
        <taxon>Bacilli</taxon>
        <taxon>Bacillales</taxon>
        <taxon>Bacillaceae</taxon>
        <taxon>Lottiidibacillus</taxon>
    </lineage>
</organism>
<dbReference type="RefSeq" id="WP_094923491.1">
    <property type="nucleotide sequence ID" value="NZ_NPIA01000003.1"/>
</dbReference>
<keyword evidence="3" id="KW-1185">Reference proteome</keyword>